<dbReference type="GO" id="GO:0003677">
    <property type="term" value="F:DNA binding"/>
    <property type="evidence" value="ECO:0007669"/>
    <property type="project" value="InterPro"/>
</dbReference>
<feature type="domain" description="Transposase Tc1-like" evidence="1">
    <location>
        <begin position="71"/>
        <end position="138"/>
    </location>
</feature>
<dbReference type="GO" id="GO:0015074">
    <property type="term" value="P:DNA integration"/>
    <property type="evidence" value="ECO:0007669"/>
    <property type="project" value="InterPro"/>
</dbReference>
<comment type="caution">
    <text evidence="2">The sequence shown here is derived from an EMBL/GenBank/DDBJ whole genome shotgun (WGS) entry which is preliminary data.</text>
</comment>
<evidence type="ECO:0000313" key="2">
    <source>
        <dbReference type="EMBL" id="KRH92370.1"/>
    </source>
</evidence>
<organism evidence="2 3">
    <name type="scientific">Pseudoloma neurophilia</name>
    <dbReference type="NCBI Taxonomy" id="146866"/>
    <lineage>
        <taxon>Eukaryota</taxon>
        <taxon>Fungi</taxon>
        <taxon>Fungi incertae sedis</taxon>
        <taxon>Microsporidia</taxon>
        <taxon>Pseudoloma</taxon>
    </lineage>
</organism>
<evidence type="ECO:0000259" key="1">
    <source>
        <dbReference type="Pfam" id="PF01498"/>
    </source>
</evidence>
<dbReference type="Proteomes" id="UP000051530">
    <property type="component" value="Unassembled WGS sequence"/>
</dbReference>
<dbReference type="OrthoDB" id="2426975at2759"/>
<dbReference type="Pfam" id="PF01498">
    <property type="entry name" value="HTH_Tnp_Tc3_2"/>
    <property type="match status" value="1"/>
</dbReference>
<gene>
    <name evidence="2" type="ORF">M153_50070001081</name>
</gene>
<dbReference type="AlphaFoldDB" id="A0A0R0LSB6"/>
<keyword evidence="3" id="KW-1185">Reference proteome</keyword>
<dbReference type="EMBL" id="LGUB01000981">
    <property type="protein sequence ID" value="KRH92370.1"/>
    <property type="molecule type" value="Genomic_DNA"/>
</dbReference>
<dbReference type="InterPro" id="IPR002492">
    <property type="entry name" value="Transposase_Tc1-like"/>
</dbReference>
<dbReference type="SUPFAM" id="SSF46689">
    <property type="entry name" value="Homeodomain-like"/>
    <property type="match status" value="1"/>
</dbReference>
<reference evidence="2 3" key="1">
    <citation type="submission" date="2015-07" db="EMBL/GenBank/DDBJ databases">
        <title>The genome of Pseudoloma neurophilia, a relevant intracellular parasite of the zebrafish.</title>
        <authorList>
            <person name="Ndikumana S."/>
            <person name="Pelin A."/>
            <person name="Sanders J."/>
            <person name="Corradi N."/>
        </authorList>
    </citation>
    <scope>NUCLEOTIDE SEQUENCE [LARGE SCALE GENOMIC DNA]</scope>
    <source>
        <strain evidence="2 3">MK1</strain>
    </source>
</reference>
<name>A0A0R0LSB6_9MICR</name>
<dbReference type="GO" id="GO:0006313">
    <property type="term" value="P:DNA transposition"/>
    <property type="evidence" value="ECO:0007669"/>
    <property type="project" value="InterPro"/>
</dbReference>
<dbReference type="VEuPathDB" id="MicrosporidiaDB:M153_50070001081"/>
<accession>A0A0R0LSB6</accession>
<dbReference type="InterPro" id="IPR009057">
    <property type="entry name" value="Homeodomain-like_sf"/>
</dbReference>
<sequence length="145" mass="16852">MAYQKYSRADISRIHTLRDEKYSLSQIADKTKWPKSNISFILRNTNQSENFSRKKTPGRKRKLTKRASSVIQNIVNKNPFVTANIIRGVLKDKTGINISKQTLIRDMNRNGIRPYVARKKPALRKVNITKRHQLSIRYCGMADSF</sequence>
<protein>
    <recommendedName>
        <fullName evidence="1">Transposase Tc1-like domain-containing protein</fullName>
    </recommendedName>
</protein>
<evidence type="ECO:0000313" key="3">
    <source>
        <dbReference type="Proteomes" id="UP000051530"/>
    </source>
</evidence>
<proteinExistence type="predicted"/>